<name>A0A380C6R4_9STAP</name>
<reference evidence="4 5" key="1">
    <citation type="submission" date="2018-06" db="EMBL/GenBank/DDBJ databases">
        <authorList>
            <consortium name="Pathogen Informatics"/>
            <person name="Doyle S."/>
        </authorList>
    </citation>
    <scope>NUCLEOTIDE SEQUENCE [LARGE SCALE GENOMIC DNA]</scope>
    <source>
        <strain evidence="4 5">NCTC12413</strain>
    </source>
</reference>
<dbReference type="RefSeq" id="WP_103388804.1">
    <property type="nucleotide sequence ID" value="NZ_BKAV01000024.1"/>
</dbReference>
<feature type="transmembrane region" description="Helical" evidence="2">
    <location>
        <begin position="58"/>
        <end position="91"/>
    </location>
</feature>
<feature type="transmembrane region" description="Helical" evidence="2">
    <location>
        <begin position="264"/>
        <end position="284"/>
    </location>
</feature>
<dbReference type="Proteomes" id="UP000254956">
    <property type="component" value="Unassembled WGS sequence"/>
</dbReference>
<keyword evidence="2" id="KW-0472">Membrane</keyword>
<evidence type="ECO:0000313" key="4">
    <source>
        <dbReference type="EMBL" id="SUJ13977.1"/>
    </source>
</evidence>
<dbReference type="OrthoDB" id="2413963at2"/>
<feature type="region of interest" description="Disordered" evidence="1">
    <location>
        <begin position="303"/>
        <end position="360"/>
    </location>
</feature>
<feature type="transmembrane region" description="Helical" evidence="2">
    <location>
        <begin position="226"/>
        <end position="244"/>
    </location>
</feature>
<keyword evidence="6" id="KW-1185">Reference proteome</keyword>
<gene>
    <name evidence="4" type="ORF">NCTC12413_00776</name>
    <name evidence="3" type="ORF">SAR03_20520</name>
</gene>
<reference evidence="3 6" key="2">
    <citation type="submission" date="2019-07" db="EMBL/GenBank/DDBJ databases">
        <title>Whole genome shotgun sequence of Staphylococcus arlettae NBRC 109765.</title>
        <authorList>
            <person name="Hosoyama A."/>
            <person name="Uohara A."/>
            <person name="Ohji S."/>
            <person name="Ichikawa N."/>
        </authorList>
    </citation>
    <scope>NUCLEOTIDE SEQUENCE [LARGE SCALE GENOMIC DNA]</scope>
    <source>
        <strain evidence="3 6">NBRC 109765</strain>
    </source>
</reference>
<dbReference type="EMBL" id="UGZE01000001">
    <property type="protein sequence ID" value="SUJ13977.1"/>
    <property type="molecule type" value="Genomic_DNA"/>
</dbReference>
<dbReference type="Proteomes" id="UP000321598">
    <property type="component" value="Unassembled WGS sequence"/>
</dbReference>
<feature type="compositionally biased region" description="Basic and acidic residues" evidence="1">
    <location>
        <begin position="333"/>
        <end position="360"/>
    </location>
</feature>
<evidence type="ECO:0000313" key="5">
    <source>
        <dbReference type="Proteomes" id="UP000254956"/>
    </source>
</evidence>
<evidence type="ECO:0000313" key="6">
    <source>
        <dbReference type="Proteomes" id="UP000321598"/>
    </source>
</evidence>
<evidence type="ECO:0000313" key="3">
    <source>
        <dbReference type="EMBL" id="GEQ01015.1"/>
    </source>
</evidence>
<feature type="transmembrane region" description="Helical" evidence="2">
    <location>
        <begin position="20"/>
        <end position="38"/>
    </location>
</feature>
<evidence type="ECO:0000256" key="2">
    <source>
        <dbReference type="SAM" id="Phobius"/>
    </source>
</evidence>
<keyword evidence="2" id="KW-1133">Transmembrane helix</keyword>
<feature type="compositionally biased region" description="Polar residues" evidence="1">
    <location>
        <begin position="318"/>
        <end position="332"/>
    </location>
</feature>
<evidence type="ECO:0000256" key="1">
    <source>
        <dbReference type="SAM" id="MobiDB-lite"/>
    </source>
</evidence>
<protein>
    <submittedName>
        <fullName evidence="4">Lytic regulatory protein</fullName>
    </submittedName>
    <submittedName>
        <fullName evidence="3">Lytic transglycosylase</fullName>
    </submittedName>
</protein>
<dbReference type="EMBL" id="BKAV01000024">
    <property type="protein sequence ID" value="GEQ01015.1"/>
    <property type="molecule type" value="Genomic_DNA"/>
</dbReference>
<keyword evidence="2" id="KW-0812">Transmembrane</keyword>
<accession>A0A380C6R4</accession>
<feature type="transmembrane region" description="Helical" evidence="2">
    <location>
        <begin position="118"/>
        <end position="138"/>
    </location>
</feature>
<feature type="transmembrane region" description="Helical" evidence="2">
    <location>
        <begin position="168"/>
        <end position="194"/>
    </location>
</feature>
<organism evidence="4 5">
    <name type="scientific">Staphylococcus arlettae</name>
    <dbReference type="NCBI Taxonomy" id="29378"/>
    <lineage>
        <taxon>Bacteria</taxon>
        <taxon>Bacillati</taxon>
        <taxon>Bacillota</taxon>
        <taxon>Bacilli</taxon>
        <taxon>Bacillales</taxon>
        <taxon>Staphylococcaceae</taxon>
        <taxon>Staphylococcus</taxon>
    </lineage>
</organism>
<proteinExistence type="predicted"/>
<dbReference type="AlphaFoldDB" id="A0A380C6R4"/>
<sequence>MFKFHKLAIRNAKPQNGKILMFTIVGFLIAMILAYLAVLPVQPAIYKFAIAQATQQPIGSSIFMIILAIIIPLVVFLFIGYPLISSVLYTIDKALTKQNTKFTDIFSTFKKGKYLKSVILGLITLIFFIVLMLVNLLLGKLLNFLIVKGFSALQGPISSSSNALGISLTIQIIAATVLVFILSFVYWLFVVIIVNYTLSFVKNPNLGAWKSVKQGFAKIKNGNKTWFKFYLGLLLLNLIVILFANPISQLVNILTGGISQTVAVALAYAITILVIVIRLVVYYINLLAIIQYHIEDGSTANLASSKKKKSDDKSLTNQVKQQTTDDTTASSNIKDDAKKQASDTQSKAEDVTKDIKDKKE</sequence>